<reference evidence="1 2" key="1">
    <citation type="submission" date="2018-08" db="EMBL/GenBank/DDBJ databases">
        <title>A genome reference for cultivated species of the human gut microbiota.</title>
        <authorList>
            <person name="Zou Y."/>
            <person name="Xue W."/>
            <person name="Luo G."/>
        </authorList>
    </citation>
    <scope>NUCLEOTIDE SEQUENCE [LARGE SCALE GENOMIC DNA]</scope>
    <source>
        <strain evidence="1 2">AF14-49</strain>
    </source>
</reference>
<accession>A0A412X6Y6</accession>
<comment type="caution">
    <text evidence="1">The sequence shown here is derived from an EMBL/GenBank/DDBJ whole genome shotgun (WGS) entry which is preliminary data.</text>
</comment>
<proteinExistence type="predicted"/>
<gene>
    <name evidence="1" type="ORF">DWW18_00820</name>
</gene>
<evidence type="ECO:0000313" key="2">
    <source>
        <dbReference type="Proteomes" id="UP000283589"/>
    </source>
</evidence>
<organism evidence="1 2">
    <name type="scientific">Butyricimonas virosa</name>
    <dbReference type="NCBI Taxonomy" id="544645"/>
    <lineage>
        <taxon>Bacteria</taxon>
        <taxon>Pseudomonadati</taxon>
        <taxon>Bacteroidota</taxon>
        <taxon>Bacteroidia</taxon>
        <taxon>Bacteroidales</taxon>
        <taxon>Odoribacteraceae</taxon>
        <taxon>Butyricimonas</taxon>
    </lineage>
</organism>
<dbReference type="AlphaFoldDB" id="A0A412X6Y6"/>
<dbReference type="EMBL" id="QRZA01000001">
    <property type="protein sequence ID" value="RGV36767.1"/>
    <property type="molecule type" value="Genomic_DNA"/>
</dbReference>
<name>A0A412X6Y6_9BACT</name>
<sequence>MRTRNYLLIICLFLTFCQGCIKELHELPPRPSLVVKLNGIEKDSIIVAPGEEIKIDIDFIANQGTIQELYIKDNAGVYLKGFPLTMDSTALQNKSQYSYSFRANDYLPEGGSHYQTYNFQVVCKDNNQPKQLINKTITILIADELKSYTVTLGAQANTEHGHFLKFSTGEVFTLEQARQMSMEELQEIELCYFYGEDDEVTSYYREQRLYPLLGTHNSSVSWGYLSNEFAALTPYKINTLDEAITAGGYAQNKFGFIQATITASPKYIEDYKYSTDLKRGVSLTEATHPTLEGIYIITLQKFTEWPNRDIYNSNFAVFRVKELVPGKAGYITLEVKASPEYLY</sequence>
<evidence type="ECO:0000313" key="1">
    <source>
        <dbReference type="EMBL" id="RGV36767.1"/>
    </source>
</evidence>
<dbReference type="RefSeq" id="WP_147348342.1">
    <property type="nucleotide sequence ID" value="NZ_CALBWO010000038.1"/>
</dbReference>
<dbReference type="STRING" id="1121130.GCA_000519105_03752"/>
<dbReference type="Proteomes" id="UP000283589">
    <property type="component" value="Unassembled WGS sequence"/>
</dbReference>
<protein>
    <submittedName>
        <fullName evidence="1">Uncharacterized protein</fullName>
    </submittedName>
</protein>